<organism evidence="4 5">
    <name type="scientific">Dyella soli</name>
    <dbReference type="NCBI Taxonomy" id="522319"/>
    <lineage>
        <taxon>Bacteria</taxon>
        <taxon>Pseudomonadati</taxon>
        <taxon>Pseudomonadota</taxon>
        <taxon>Gammaproteobacteria</taxon>
        <taxon>Lysobacterales</taxon>
        <taxon>Rhodanobacteraceae</taxon>
        <taxon>Dyella</taxon>
    </lineage>
</organism>
<accession>A0A4R0YLX1</accession>
<feature type="chain" id="PRO_5020511215" evidence="1">
    <location>
        <begin position="27"/>
        <end position="513"/>
    </location>
</feature>
<evidence type="ECO:0000313" key="5">
    <source>
        <dbReference type="Proteomes" id="UP000291822"/>
    </source>
</evidence>
<dbReference type="Gene3D" id="1.10.3360.10">
    <property type="entry name" value="VPA0735-like domain"/>
    <property type="match status" value="1"/>
</dbReference>
<sequence length="513" mass="55363">MSIVRARLAAAILALVASVFIVPGFAADSPPKHAAKHAKRPKMTTDIPSSLTIPPSVDTPIGTLNFKDGVPDEDTAQKAYDNLDFQRAVQAFLDTQQAASLAAMRKGIHSAGGSAHAALLFGDLLDSKSLFLTANTDTVYATAWIDLHEGPVVVEVPPHVLGLVDDFWFHYVTDIGLAGPDGGKGAKYLFVPPGYSGEVPAGYYVSRPRTFGNWLILRGFTENGNPRPAAANMRKLRIFALAKADKPPPFHFVNVTGKAFNTIQASDASFFEQVNEVVQEEPAEASDPETLGVLASIGIVKGQPFAPDARMRKILGEAATVGQATLRSMVYRNRDKAAKIYPDGSWVTGFIGGSSTFEHNGVRLLDPRSMFFFMATGITPAMSEAKPGMGSQYAANYVDAHGQMLDGGKSYRVHLPSGIPAKNFWSLVVYDTQTRSELQTDQRLPGIGSQKQGLAKNGDGSVDVHFGPTAPKGKGVNWVQTLPGKGWFVILRLYGPTEGWFEKSWRPGEVEEE</sequence>
<dbReference type="Pfam" id="PF06742">
    <property type="entry name" value="DUF1214"/>
    <property type="match status" value="1"/>
</dbReference>
<comment type="caution">
    <text evidence="4">The sequence shown here is derived from an EMBL/GenBank/DDBJ whole genome shotgun (WGS) entry which is preliminary data.</text>
</comment>
<dbReference type="Proteomes" id="UP000291822">
    <property type="component" value="Unassembled WGS sequence"/>
</dbReference>
<evidence type="ECO:0000313" key="4">
    <source>
        <dbReference type="EMBL" id="TCI08468.1"/>
    </source>
</evidence>
<dbReference type="SUPFAM" id="SSF160935">
    <property type="entry name" value="VPA0735-like"/>
    <property type="match status" value="1"/>
</dbReference>
<dbReference type="Gene3D" id="2.60.120.600">
    <property type="entry name" value="Domain of unknown function DUF1214, C-terminal domain"/>
    <property type="match status" value="1"/>
</dbReference>
<evidence type="ECO:0000259" key="2">
    <source>
        <dbReference type="Pfam" id="PF06742"/>
    </source>
</evidence>
<evidence type="ECO:0000259" key="3">
    <source>
        <dbReference type="Pfam" id="PF06863"/>
    </source>
</evidence>
<keyword evidence="5" id="KW-1185">Reference proteome</keyword>
<protein>
    <submittedName>
        <fullName evidence="4">DUF1254 domain-containing protein</fullName>
    </submittedName>
</protein>
<dbReference type="Pfam" id="PF06863">
    <property type="entry name" value="DUF1254"/>
    <property type="match status" value="1"/>
</dbReference>
<dbReference type="EMBL" id="SJTG01000004">
    <property type="protein sequence ID" value="TCI08468.1"/>
    <property type="molecule type" value="Genomic_DNA"/>
</dbReference>
<dbReference type="PANTHER" id="PTHR36509:SF3">
    <property type="entry name" value="SIGNAL PEPTIDE PROTEIN"/>
    <property type="match status" value="1"/>
</dbReference>
<feature type="domain" description="DUF1254" evidence="3">
    <location>
        <begin position="129"/>
        <end position="235"/>
    </location>
</feature>
<dbReference type="RefSeq" id="WP_131153080.1">
    <property type="nucleotide sequence ID" value="NZ_SJTG01000004.1"/>
</dbReference>
<dbReference type="InterPro" id="IPR037049">
    <property type="entry name" value="DUF1214_C_sf"/>
</dbReference>
<dbReference type="AlphaFoldDB" id="A0A4R0YLX1"/>
<feature type="domain" description="DUF1214" evidence="2">
    <location>
        <begin position="391"/>
        <end position="498"/>
    </location>
</feature>
<dbReference type="PANTHER" id="PTHR36509">
    <property type="entry name" value="BLL3101 PROTEIN"/>
    <property type="match status" value="1"/>
</dbReference>
<dbReference type="InterPro" id="IPR010621">
    <property type="entry name" value="DUF1214"/>
</dbReference>
<keyword evidence="1" id="KW-0732">Signal</keyword>
<proteinExistence type="predicted"/>
<dbReference type="InterPro" id="IPR037050">
    <property type="entry name" value="DUF1254_sf"/>
</dbReference>
<dbReference type="InterPro" id="IPR010679">
    <property type="entry name" value="DUF1254"/>
</dbReference>
<dbReference type="Gene3D" id="2.60.40.1610">
    <property type="entry name" value="Domain of unknown function DUF1254"/>
    <property type="match status" value="1"/>
</dbReference>
<name>A0A4R0YLX1_9GAMM</name>
<feature type="signal peptide" evidence="1">
    <location>
        <begin position="1"/>
        <end position="26"/>
    </location>
</feature>
<reference evidence="4 5" key="1">
    <citation type="submission" date="2019-02" db="EMBL/GenBank/DDBJ databases">
        <title>Dyella amyloliquefaciens sp. nov., isolated from forest soil.</title>
        <authorList>
            <person name="Gao Z.-H."/>
            <person name="Qiu L.-H."/>
        </authorList>
    </citation>
    <scope>NUCLEOTIDE SEQUENCE [LARGE SCALE GENOMIC DNA]</scope>
    <source>
        <strain evidence="4 5">KACC 12747</strain>
    </source>
</reference>
<evidence type="ECO:0000256" key="1">
    <source>
        <dbReference type="SAM" id="SignalP"/>
    </source>
</evidence>
<gene>
    <name evidence="4" type="ORF">EZM97_28000</name>
</gene>